<dbReference type="Proteomes" id="UP000051658">
    <property type="component" value="Unassembled WGS sequence"/>
</dbReference>
<evidence type="ECO:0000259" key="1">
    <source>
        <dbReference type="Pfam" id="PF13472"/>
    </source>
</evidence>
<protein>
    <submittedName>
        <fullName evidence="2">Lysophospholipase L1 related esterase</fullName>
    </submittedName>
</protein>
<proteinExistence type="predicted"/>
<dbReference type="CDD" id="cd04506">
    <property type="entry name" value="SGNH_hydrolase_YpmR_like"/>
    <property type="match status" value="1"/>
</dbReference>
<feature type="domain" description="SGNH hydrolase-type esterase" evidence="1">
    <location>
        <begin position="55"/>
        <end position="271"/>
    </location>
</feature>
<dbReference type="InterPro" id="IPR051532">
    <property type="entry name" value="Ester_Hydrolysis_Enzymes"/>
</dbReference>
<organism evidence="2 3">
    <name type="scientific">Carnobacterium divergens DSM 20623</name>
    <dbReference type="NCBI Taxonomy" id="1449336"/>
    <lineage>
        <taxon>Bacteria</taxon>
        <taxon>Bacillati</taxon>
        <taxon>Bacillota</taxon>
        <taxon>Bacilli</taxon>
        <taxon>Lactobacillales</taxon>
        <taxon>Carnobacteriaceae</taxon>
        <taxon>Carnobacterium</taxon>
    </lineage>
</organism>
<dbReference type="EMBL" id="JQBS01000035">
    <property type="protein sequence ID" value="KRN54344.1"/>
    <property type="molecule type" value="Genomic_DNA"/>
</dbReference>
<sequence>MKQLKSLIGVLLFLAVATFVVFQVLNFLSGNETATQKAVTKITNKVQKKDISIVAVGDSLTEGIGDGTSTGGYVSRIADLYATDKKINDITTANYGISGNTSTQILKRIQTKTDIQDSLKDADVIVLTFGGNDLMKVIKSQLLKVTEDSFAKPEAAYKQRVETIFSETRKLNKQAPIYVYGIYNPFYLYFSDVPEMQTVVDSWNDATKSVVDEQNKAHFIPINDLLSKGNQVESTENEDTSSTSSHQKAEIVNDLLFEEDSFHPNEEGYDIMAKALYENMQKTKTEWLP</sequence>
<evidence type="ECO:0000313" key="3">
    <source>
        <dbReference type="Proteomes" id="UP000051658"/>
    </source>
</evidence>
<dbReference type="PATRIC" id="fig|1449336.4.peg.1962"/>
<gene>
    <name evidence="2" type="ORF">IV74_GL001925</name>
</gene>
<evidence type="ECO:0000313" key="2">
    <source>
        <dbReference type="EMBL" id="KRN54344.1"/>
    </source>
</evidence>
<accession>A0A0R2HNX2</accession>
<dbReference type="InterPro" id="IPR013830">
    <property type="entry name" value="SGNH_hydro"/>
</dbReference>
<reference evidence="2 3" key="1">
    <citation type="journal article" date="2015" name="Genome Announc.">
        <title>Expanding the biotechnology potential of lactobacilli through comparative genomics of 213 strains and associated genera.</title>
        <authorList>
            <person name="Sun Z."/>
            <person name="Harris H.M."/>
            <person name="McCann A."/>
            <person name="Guo C."/>
            <person name="Argimon S."/>
            <person name="Zhang W."/>
            <person name="Yang X."/>
            <person name="Jeffery I.B."/>
            <person name="Cooney J.C."/>
            <person name="Kagawa T.F."/>
            <person name="Liu W."/>
            <person name="Song Y."/>
            <person name="Salvetti E."/>
            <person name="Wrobel A."/>
            <person name="Rasinkangas P."/>
            <person name="Parkhill J."/>
            <person name="Rea M.C."/>
            <person name="O'Sullivan O."/>
            <person name="Ritari J."/>
            <person name="Douillard F.P."/>
            <person name="Paul Ross R."/>
            <person name="Yang R."/>
            <person name="Briner A.E."/>
            <person name="Felis G.E."/>
            <person name="de Vos W.M."/>
            <person name="Barrangou R."/>
            <person name="Klaenhammer T.R."/>
            <person name="Caufield P.W."/>
            <person name="Cui Y."/>
            <person name="Zhang H."/>
            <person name="O'Toole P.W."/>
        </authorList>
    </citation>
    <scope>NUCLEOTIDE SEQUENCE [LARGE SCALE GENOMIC DNA]</scope>
    <source>
        <strain evidence="2 3">DSM 20623</strain>
    </source>
</reference>
<dbReference type="GO" id="GO:0004622">
    <property type="term" value="F:phosphatidylcholine lysophospholipase activity"/>
    <property type="evidence" value="ECO:0007669"/>
    <property type="project" value="TreeGrafter"/>
</dbReference>
<name>A0A0R2HNX2_CARDV</name>
<dbReference type="AlphaFoldDB" id="A0A0R2HNX2"/>
<dbReference type="InterPro" id="IPR036514">
    <property type="entry name" value="SGNH_hydro_sf"/>
</dbReference>
<dbReference type="GeneID" id="89588919"/>
<dbReference type="Gene3D" id="3.40.50.1110">
    <property type="entry name" value="SGNH hydrolase"/>
    <property type="match status" value="1"/>
</dbReference>
<comment type="caution">
    <text evidence="2">The sequence shown here is derived from an EMBL/GenBank/DDBJ whole genome shotgun (WGS) entry which is preliminary data.</text>
</comment>
<dbReference type="SUPFAM" id="SSF52266">
    <property type="entry name" value="SGNH hydrolase"/>
    <property type="match status" value="1"/>
</dbReference>
<dbReference type="Pfam" id="PF13472">
    <property type="entry name" value="Lipase_GDSL_2"/>
    <property type="match status" value="1"/>
</dbReference>
<dbReference type="PANTHER" id="PTHR30383">
    <property type="entry name" value="THIOESTERASE 1/PROTEASE 1/LYSOPHOSPHOLIPASE L1"/>
    <property type="match status" value="1"/>
</dbReference>
<dbReference type="PANTHER" id="PTHR30383:SF27">
    <property type="entry name" value="SPORE GERMINATION LIPASE LIPC"/>
    <property type="match status" value="1"/>
</dbReference>
<dbReference type="RefSeq" id="WP_034569636.1">
    <property type="nucleotide sequence ID" value="NZ_JQBS01000035.1"/>
</dbReference>
<dbReference type="eggNOG" id="COG2755">
    <property type="taxonomic scope" value="Bacteria"/>
</dbReference>
<keyword evidence="3" id="KW-1185">Reference proteome</keyword>